<name>A0A0S4JEI6_BODSA</name>
<dbReference type="InterPro" id="IPR036317">
    <property type="entry name" value="Cullin_homology_sf"/>
</dbReference>
<dbReference type="Pfam" id="PF00888">
    <property type="entry name" value="Cullin"/>
    <property type="match status" value="1"/>
</dbReference>
<dbReference type="AlphaFoldDB" id="A0A0S4JEI6"/>
<gene>
    <name evidence="4" type="ORF">BSAL_94725</name>
</gene>
<dbReference type="PANTHER" id="PTHR11932">
    <property type="entry name" value="CULLIN"/>
    <property type="match status" value="1"/>
</dbReference>
<dbReference type="SMART" id="SM00182">
    <property type="entry name" value="CULLIN"/>
    <property type="match status" value="1"/>
</dbReference>
<dbReference type="PROSITE" id="PS50069">
    <property type="entry name" value="CULLIN_2"/>
    <property type="match status" value="1"/>
</dbReference>
<evidence type="ECO:0000313" key="5">
    <source>
        <dbReference type="Proteomes" id="UP000051952"/>
    </source>
</evidence>
<keyword evidence="5" id="KW-1185">Reference proteome</keyword>
<dbReference type="Proteomes" id="UP000051952">
    <property type="component" value="Unassembled WGS sequence"/>
</dbReference>
<dbReference type="InterPro" id="IPR045093">
    <property type="entry name" value="Cullin"/>
</dbReference>
<feature type="domain" description="Cullin family profile" evidence="3">
    <location>
        <begin position="628"/>
        <end position="805"/>
    </location>
</feature>
<evidence type="ECO:0000259" key="3">
    <source>
        <dbReference type="PROSITE" id="PS50069"/>
    </source>
</evidence>
<accession>A0A0S4JEI6</accession>
<dbReference type="GO" id="GO:0006511">
    <property type="term" value="P:ubiquitin-dependent protein catabolic process"/>
    <property type="evidence" value="ECO:0007669"/>
    <property type="project" value="InterPro"/>
</dbReference>
<protein>
    <submittedName>
        <fullName evidence="4">Cullin, putative</fullName>
    </submittedName>
</protein>
<organism evidence="4 5">
    <name type="scientific">Bodo saltans</name>
    <name type="common">Flagellated protozoan</name>
    <dbReference type="NCBI Taxonomy" id="75058"/>
    <lineage>
        <taxon>Eukaryota</taxon>
        <taxon>Discoba</taxon>
        <taxon>Euglenozoa</taxon>
        <taxon>Kinetoplastea</taxon>
        <taxon>Metakinetoplastina</taxon>
        <taxon>Eubodonida</taxon>
        <taxon>Bodonidae</taxon>
        <taxon>Bodo</taxon>
    </lineage>
</organism>
<evidence type="ECO:0000313" key="4">
    <source>
        <dbReference type="EMBL" id="CUG86785.1"/>
    </source>
</evidence>
<feature type="non-terminal residue" evidence="4">
    <location>
        <position position="1"/>
    </location>
</feature>
<dbReference type="InterPro" id="IPR001373">
    <property type="entry name" value="Cullin_N"/>
</dbReference>
<dbReference type="EMBL" id="CYKH01001390">
    <property type="protein sequence ID" value="CUG86785.1"/>
    <property type="molecule type" value="Genomic_DNA"/>
</dbReference>
<comment type="similarity">
    <text evidence="1 2">Belongs to the cullin family.</text>
</comment>
<sequence>ATKEKIKSTVDQFLSTVTSNTGPKRFHVTLRIGSKEFGVSVKCTPDGDTSVLTAFCDNEQLTLDHWKGASPEAFLNHDWVGANVLQVVPSKVTEEQVQQMLNQQPTCFVSCYNGTVFKKTYLDARELAREFVTVIEIYQPQHSATASLPGIEETVHAAWNSVIVGIMNRAWDTLCSVHVVRAEGGPKAITSYEKSQMTNAIRDAFGNCDVSTLARRAEWLTLHIKKWLGVVCAPYLQRILVHDDAQQIIREVSAVSAQLNVLKPFMDAVFWSMDSDQLRNASDTNRRPFISDAITAGARDQLYQPCFDHIAKAALDGVARCRTQASLIGSVVAENYFTALKAIFTNPEYIKHIVSPCQAAGTDHFSINSQEVIARVRSGEIPPHEYIAHVLRAVKVERDIAEALTYSFDTTLGQSFFCAYVGKDQSDASALMREALETETLGIASLFTQLTATSVDAADDSQRSKLEALAIHLGGANLPVPTTSSLPFKLIPSGSYDDVAKAVIRSAVEHLFDSVHNEFDTAVAAEEQKQQEATTGQEPSSAGSTSAILKNYIVTMTETQQRLFSIVTALETVLKVESPFLQLLPGANSNAVWGKNILLAICPSLIRGIGEGIASSLKKRALFTSKADHNAVISKEVEVCIATFIDFGCRGTIKDANVEAMMADALAVGKYVSAKDTLQLELQNRCAKRLLAKPSASELESSTINACKRIFGQHFVHKMEKNIADMENRDKYNSAFSAWPGNQGRALDASFLVLAAGQWTLSASTPWALPQAFQLAIDRFRMWFLSQREYASKKLDWIVSESTAE</sequence>
<reference evidence="5" key="1">
    <citation type="submission" date="2015-09" db="EMBL/GenBank/DDBJ databases">
        <authorList>
            <consortium name="Pathogen Informatics"/>
        </authorList>
    </citation>
    <scope>NUCLEOTIDE SEQUENCE [LARGE SCALE GENOMIC DNA]</scope>
    <source>
        <strain evidence="5">Lake Konstanz</strain>
    </source>
</reference>
<dbReference type="GO" id="GO:0031625">
    <property type="term" value="F:ubiquitin protein ligase binding"/>
    <property type="evidence" value="ECO:0007669"/>
    <property type="project" value="InterPro"/>
</dbReference>
<evidence type="ECO:0000256" key="1">
    <source>
        <dbReference type="PROSITE-ProRule" id="PRU00330"/>
    </source>
</evidence>
<dbReference type="InterPro" id="IPR016158">
    <property type="entry name" value="Cullin_homology"/>
</dbReference>
<dbReference type="VEuPathDB" id="TriTrypDB:BSAL_94725"/>
<dbReference type="SUPFAM" id="SSF75632">
    <property type="entry name" value="Cullin homology domain"/>
    <property type="match status" value="1"/>
</dbReference>
<dbReference type="Gene3D" id="1.20.1310.10">
    <property type="entry name" value="Cullin Repeats"/>
    <property type="match status" value="1"/>
</dbReference>
<feature type="non-terminal residue" evidence="4">
    <location>
        <position position="805"/>
    </location>
</feature>
<evidence type="ECO:0000256" key="2">
    <source>
        <dbReference type="RuleBase" id="RU003829"/>
    </source>
</evidence>
<proteinExistence type="inferred from homology"/>